<evidence type="ECO:0000313" key="1">
    <source>
        <dbReference type="EMBL" id="NHZ78154.1"/>
    </source>
</evidence>
<name>A0ABX0N602_9BURK</name>
<evidence type="ECO:0000313" key="2">
    <source>
        <dbReference type="Proteomes" id="UP000621455"/>
    </source>
</evidence>
<sequence length="77" mass="7804">MPENAAVGPGLDRNAMAGAVADAVAGAVADAVAGAVADAVADAACGAIGRRGRHARQGWPGCCDRIRTPRRWPAWPR</sequence>
<dbReference type="EMBL" id="WHJG01000002">
    <property type="protein sequence ID" value="NHZ78154.1"/>
    <property type="molecule type" value="Genomic_DNA"/>
</dbReference>
<organism evidence="1 2">
    <name type="scientific">Massilia frigida</name>
    <dbReference type="NCBI Taxonomy" id="2609281"/>
    <lineage>
        <taxon>Bacteria</taxon>
        <taxon>Pseudomonadati</taxon>
        <taxon>Pseudomonadota</taxon>
        <taxon>Betaproteobacteria</taxon>
        <taxon>Burkholderiales</taxon>
        <taxon>Oxalobacteraceae</taxon>
        <taxon>Telluria group</taxon>
        <taxon>Massilia</taxon>
    </lineage>
</organism>
<reference evidence="1 2" key="1">
    <citation type="submission" date="2019-10" db="EMBL/GenBank/DDBJ databases">
        <title>Taxonomy of Antarctic Massilia spp.: description of Massilia rubra sp. nov., Massilia aquatica sp. nov., Massilia mucilaginosa sp. nov., Massilia frigida sp. nov. isolated from streams, lakes and regoliths.</title>
        <authorList>
            <person name="Holochova P."/>
            <person name="Sedlacek I."/>
            <person name="Kralova S."/>
            <person name="Maslanova I."/>
            <person name="Busse H.-J."/>
            <person name="Stankova E."/>
            <person name="Vrbovska V."/>
            <person name="Kovarovic V."/>
            <person name="Bartak M."/>
            <person name="Svec P."/>
            <person name="Pantucek R."/>
        </authorList>
    </citation>
    <scope>NUCLEOTIDE SEQUENCE [LARGE SCALE GENOMIC DNA]</scope>
    <source>
        <strain evidence="1 2">CCM 8695</strain>
    </source>
</reference>
<gene>
    <name evidence="1" type="ORF">F2P44_02460</name>
</gene>
<protein>
    <submittedName>
        <fullName evidence="1">Uncharacterized protein</fullName>
    </submittedName>
</protein>
<comment type="caution">
    <text evidence="1">The sequence shown here is derived from an EMBL/GenBank/DDBJ whole genome shotgun (WGS) entry which is preliminary data.</text>
</comment>
<keyword evidence="2" id="KW-1185">Reference proteome</keyword>
<accession>A0ABX0N602</accession>
<dbReference type="Proteomes" id="UP000621455">
    <property type="component" value="Unassembled WGS sequence"/>
</dbReference>
<proteinExistence type="predicted"/>